<dbReference type="RefSeq" id="WP_168773805.1">
    <property type="nucleotide sequence ID" value="NZ_JAABNR010000004.1"/>
</dbReference>
<name>A0AAE4Y873_9RHOB</name>
<dbReference type="EMBL" id="JAABNR010000004">
    <property type="protein sequence ID" value="NBZ86994.1"/>
    <property type="molecule type" value="Genomic_DNA"/>
</dbReference>
<evidence type="ECO:0000313" key="4">
    <source>
        <dbReference type="Proteomes" id="UP001193501"/>
    </source>
</evidence>
<dbReference type="Proteomes" id="UP001193501">
    <property type="component" value="Unassembled WGS sequence"/>
</dbReference>
<accession>A0AAE4Y873</accession>
<keyword evidence="4" id="KW-1185">Reference proteome</keyword>
<sequence length="119" mass="12338">MKTTSKALLAAMTLLSLGLAGLAQAQAPIAPNLTAPEAPLVAVDYDEDDDEGEGWFSHRRGHGDHEDHERGDHDDDDDDDGEGGCRGATDADGRCQTGQSASPPANGLFNGAAPKAQVN</sequence>
<feature type="compositionally biased region" description="Basic and acidic residues" evidence="1">
    <location>
        <begin position="63"/>
        <end position="73"/>
    </location>
</feature>
<gene>
    <name evidence="3" type="ORF">GV832_05325</name>
</gene>
<comment type="caution">
    <text evidence="3">The sequence shown here is derived from an EMBL/GenBank/DDBJ whole genome shotgun (WGS) entry which is preliminary data.</text>
</comment>
<feature type="signal peptide" evidence="2">
    <location>
        <begin position="1"/>
        <end position="25"/>
    </location>
</feature>
<evidence type="ECO:0000256" key="2">
    <source>
        <dbReference type="SAM" id="SignalP"/>
    </source>
</evidence>
<keyword evidence="2" id="KW-0732">Signal</keyword>
<protein>
    <recommendedName>
        <fullName evidence="5">Secreted protein</fullName>
    </recommendedName>
</protein>
<dbReference type="AlphaFoldDB" id="A0AAE4Y873"/>
<organism evidence="3 4">
    <name type="scientific">Stagnihabitans tardus</name>
    <dbReference type="NCBI Taxonomy" id="2699202"/>
    <lineage>
        <taxon>Bacteria</taxon>
        <taxon>Pseudomonadati</taxon>
        <taxon>Pseudomonadota</taxon>
        <taxon>Alphaproteobacteria</taxon>
        <taxon>Rhodobacterales</taxon>
        <taxon>Paracoccaceae</taxon>
        <taxon>Stagnihabitans</taxon>
    </lineage>
</organism>
<reference evidence="3" key="1">
    <citation type="submission" date="2020-01" db="EMBL/GenBank/DDBJ databases">
        <authorList>
            <person name="Chen W.-M."/>
        </authorList>
    </citation>
    <scope>NUCLEOTIDE SEQUENCE</scope>
    <source>
        <strain evidence="3">CYK-10</strain>
    </source>
</reference>
<evidence type="ECO:0000256" key="1">
    <source>
        <dbReference type="SAM" id="MobiDB-lite"/>
    </source>
</evidence>
<proteinExistence type="predicted"/>
<feature type="compositionally biased region" description="Acidic residues" evidence="1">
    <location>
        <begin position="44"/>
        <end position="53"/>
    </location>
</feature>
<evidence type="ECO:0008006" key="5">
    <source>
        <dbReference type="Google" id="ProtNLM"/>
    </source>
</evidence>
<feature type="region of interest" description="Disordered" evidence="1">
    <location>
        <begin position="40"/>
        <end position="119"/>
    </location>
</feature>
<evidence type="ECO:0000313" key="3">
    <source>
        <dbReference type="EMBL" id="NBZ86994.1"/>
    </source>
</evidence>
<feature type="chain" id="PRO_5042086616" description="Secreted protein" evidence="2">
    <location>
        <begin position="26"/>
        <end position="119"/>
    </location>
</feature>